<accession>A0A517ZE50</accession>
<dbReference type="InterPro" id="IPR050810">
    <property type="entry name" value="Bact_Secretion_Sys_Channel"/>
</dbReference>
<dbReference type="GO" id="GO:0009306">
    <property type="term" value="P:protein secretion"/>
    <property type="evidence" value="ECO:0007669"/>
    <property type="project" value="InterPro"/>
</dbReference>
<evidence type="ECO:0000256" key="2">
    <source>
        <dbReference type="SAM" id="MobiDB-lite"/>
    </source>
</evidence>
<dbReference type="PANTHER" id="PTHR30332:SF17">
    <property type="entry name" value="TYPE IV PILIATION SYSTEM PROTEIN DR_0774-RELATED"/>
    <property type="match status" value="1"/>
</dbReference>
<dbReference type="Pfam" id="PF13629">
    <property type="entry name" value="T2SS-T3SS_pil_N"/>
    <property type="match status" value="1"/>
</dbReference>
<feature type="region of interest" description="Disordered" evidence="2">
    <location>
        <begin position="475"/>
        <end position="604"/>
    </location>
</feature>
<keyword evidence="6" id="KW-1185">Reference proteome</keyword>
<protein>
    <submittedName>
        <fullName evidence="5">Type II secretion system protein D</fullName>
    </submittedName>
</protein>
<dbReference type="InterPro" id="IPR032789">
    <property type="entry name" value="T2SS-T3SS_pil_N"/>
</dbReference>
<gene>
    <name evidence="5" type="primary">outD</name>
    <name evidence="5" type="ORF">Mal4_50950</name>
</gene>
<evidence type="ECO:0000259" key="4">
    <source>
        <dbReference type="Pfam" id="PF13629"/>
    </source>
</evidence>
<dbReference type="InterPro" id="IPR004846">
    <property type="entry name" value="T2SS/T3SS_dom"/>
</dbReference>
<dbReference type="Proteomes" id="UP000320496">
    <property type="component" value="Chromosome"/>
</dbReference>
<feature type="domain" description="Type II/III secretion system secretin-like" evidence="3">
    <location>
        <begin position="271"/>
        <end position="431"/>
    </location>
</feature>
<feature type="compositionally biased region" description="Pro residues" evidence="2">
    <location>
        <begin position="492"/>
        <end position="533"/>
    </location>
</feature>
<dbReference type="Pfam" id="PF00263">
    <property type="entry name" value="Secretin"/>
    <property type="match status" value="1"/>
</dbReference>
<reference evidence="5 6" key="1">
    <citation type="submission" date="2019-02" db="EMBL/GenBank/DDBJ databases">
        <title>Deep-cultivation of Planctomycetes and their phenomic and genomic characterization uncovers novel biology.</title>
        <authorList>
            <person name="Wiegand S."/>
            <person name="Jogler M."/>
            <person name="Boedeker C."/>
            <person name="Pinto D."/>
            <person name="Vollmers J."/>
            <person name="Rivas-Marin E."/>
            <person name="Kohn T."/>
            <person name="Peeters S.H."/>
            <person name="Heuer A."/>
            <person name="Rast P."/>
            <person name="Oberbeckmann S."/>
            <person name="Bunk B."/>
            <person name="Jeske O."/>
            <person name="Meyerdierks A."/>
            <person name="Storesund J.E."/>
            <person name="Kallscheuer N."/>
            <person name="Luecker S."/>
            <person name="Lage O.M."/>
            <person name="Pohl T."/>
            <person name="Merkel B.J."/>
            <person name="Hornburger P."/>
            <person name="Mueller R.-W."/>
            <person name="Bruemmer F."/>
            <person name="Labrenz M."/>
            <person name="Spormann A.M."/>
            <person name="Op den Camp H."/>
            <person name="Overmann J."/>
            <person name="Amann R."/>
            <person name="Jetten M.S.M."/>
            <person name="Mascher T."/>
            <person name="Medema M.H."/>
            <person name="Devos D.P."/>
            <person name="Kaster A.-K."/>
            <person name="Ovreas L."/>
            <person name="Rohde M."/>
            <person name="Galperin M.Y."/>
            <person name="Jogler C."/>
        </authorList>
    </citation>
    <scope>NUCLEOTIDE SEQUENCE [LARGE SCALE GENOMIC DNA]</scope>
    <source>
        <strain evidence="5 6">Mal4</strain>
    </source>
</reference>
<evidence type="ECO:0000313" key="6">
    <source>
        <dbReference type="Proteomes" id="UP000320496"/>
    </source>
</evidence>
<evidence type="ECO:0000256" key="1">
    <source>
        <dbReference type="RuleBase" id="RU004003"/>
    </source>
</evidence>
<dbReference type="InterPro" id="IPR004845">
    <property type="entry name" value="T2SS_GspD_CS"/>
</dbReference>
<name>A0A517ZE50_9PLAN</name>
<dbReference type="AlphaFoldDB" id="A0A517ZE50"/>
<evidence type="ECO:0000313" key="5">
    <source>
        <dbReference type="EMBL" id="QDU40735.1"/>
    </source>
</evidence>
<dbReference type="PROSITE" id="PS00875">
    <property type="entry name" value="T2SP_D"/>
    <property type="match status" value="1"/>
</dbReference>
<feature type="compositionally biased region" description="Polar residues" evidence="2">
    <location>
        <begin position="584"/>
        <end position="604"/>
    </location>
</feature>
<dbReference type="KEGG" id="mri:Mal4_50950"/>
<proteinExistence type="inferred from homology"/>
<dbReference type="PANTHER" id="PTHR30332">
    <property type="entry name" value="PROBABLE GENERAL SECRETION PATHWAY PROTEIN D"/>
    <property type="match status" value="1"/>
</dbReference>
<feature type="domain" description="Pilus formation protein N-terminal" evidence="4">
    <location>
        <begin position="56"/>
        <end position="122"/>
    </location>
</feature>
<evidence type="ECO:0000259" key="3">
    <source>
        <dbReference type="Pfam" id="PF00263"/>
    </source>
</evidence>
<organism evidence="5 6">
    <name type="scientific">Maioricimonas rarisocia</name>
    <dbReference type="NCBI Taxonomy" id="2528026"/>
    <lineage>
        <taxon>Bacteria</taxon>
        <taxon>Pseudomonadati</taxon>
        <taxon>Planctomycetota</taxon>
        <taxon>Planctomycetia</taxon>
        <taxon>Planctomycetales</taxon>
        <taxon>Planctomycetaceae</taxon>
        <taxon>Maioricimonas</taxon>
    </lineage>
</organism>
<dbReference type="EMBL" id="CP036275">
    <property type="protein sequence ID" value="QDU40735.1"/>
    <property type="molecule type" value="Genomic_DNA"/>
</dbReference>
<feature type="compositionally biased region" description="Polar residues" evidence="2">
    <location>
        <begin position="550"/>
        <end position="572"/>
    </location>
</feature>
<comment type="similarity">
    <text evidence="1">Belongs to the bacterial secretin family.</text>
</comment>
<dbReference type="OrthoDB" id="9779724at2"/>
<dbReference type="GO" id="GO:0015627">
    <property type="term" value="C:type II protein secretion system complex"/>
    <property type="evidence" value="ECO:0007669"/>
    <property type="project" value="TreeGrafter"/>
</dbReference>
<sequence length="604" mass="64979">MPISIRSDRCLAALLMLGALLAWLPQEVRAQSSDDPAAADVQPGEEIFQVLAPASRISIIELETRVLEAPARIRIVDGFDPEILNVTALSPTRIRVRAERPGITTLKLVDEHDRVFKIEVFVEGDVRELQAYINRLFPGSSIEAVRLKEDVVLRGWVTEPDQIPQIIAVAQQFAVNVHNQMQVAGVNLVQLDVRVMEVQRSKLRQLGFNFVLNGQQYFVANSIGSLAPISEAILPFGGPPSINVQQSALANSSINFGITGNNEIFQGFIEALQREALLKILAEPKLVTTSGRPATMHSGGEFPILVPQSLGTVTIEWRDFGVRMEAVPIVLGNGRLRLDIAPEVSERDFSNAVDVDGLVVPGITTRRVNTQVEMKFGETLMIGGLISTRRTGSTEKVPFLGELPWIGALFSRKEYTVGETELVILVTPHMVTALQPGQIPPIGPGQHTDTPLDRELYIDGMLEVPSYGPDCPDCGPGHPEMILPPEGVGLPPAMPPVPADGPGPAPGPYPAPGPGLIPPPPTPAEEAPSPPPSSAMQGDPRTRLNVRSIPPTSTASAETWTMPTSVESSRGTSAPRLITPDRAATSNSPVDAPTPTLTDQFGPE</sequence>
<dbReference type="RefSeq" id="WP_145371997.1">
    <property type="nucleotide sequence ID" value="NZ_CP036275.1"/>
</dbReference>